<gene>
    <name evidence="1" type="ORF">M0R45_019253</name>
</gene>
<dbReference type="GO" id="GO:0005829">
    <property type="term" value="C:cytosol"/>
    <property type="evidence" value="ECO:0007669"/>
    <property type="project" value="TreeGrafter"/>
</dbReference>
<protein>
    <submittedName>
        <fullName evidence="1">Uncharacterized protein</fullName>
    </submittedName>
</protein>
<sequence>MGMSKLGFLVDVVEQFTVLIALDVVSSLIGLVSETKASARPSPIVMEHCKALSCLYYLLQRFPSTFSGCEDGAEVGHLIILEMIVTVNLSILKSMVFSKDYFVAPGVSFCATLQVCLSPEELGWFIIEGIFRGTDYSSLDANGQSITRHCR</sequence>
<evidence type="ECO:0000313" key="2">
    <source>
        <dbReference type="Proteomes" id="UP001457282"/>
    </source>
</evidence>
<dbReference type="AlphaFoldDB" id="A0AAW1X5G1"/>
<organism evidence="1 2">
    <name type="scientific">Rubus argutus</name>
    <name type="common">Southern blackberry</name>
    <dbReference type="NCBI Taxonomy" id="59490"/>
    <lineage>
        <taxon>Eukaryota</taxon>
        <taxon>Viridiplantae</taxon>
        <taxon>Streptophyta</taxon>
        <taxon>Embryophyta</taxon>
        <taxon>Tracheophyta</taxon>
        <taxon>Spermatophyta</taxon>
        <taxon>Magnoliopsida</taxon>
        <taxon>eudicotyledons</taxon>
        <taxon>Gunneridae</taxon>
        <taxon>Pentapetalae</taxon>
        <taxon>rosids</taxon>
        <taxon>fabids</taxon>
        <taxon>Rosales</taxon>
        <taxon>Rosaceae</taxon>
        <taxon>Rosoideae</taxon>
        <taxon>Rosoideae incertae sedis</taxon>
        <taxon>Rubus</taxon>
    </lineage>
</organism>
<dbReference type="EMBL" id="JBEDUW010000004">
    <property type="protein sequence ID" value="KAK9932002.1"/>
    <property type="molecule type" value="Genomic_DNA"/>
</dbReference>
<accession>A0AAW1X5G1</accession>
<keyword evidence="2" id="KW-1185">Reference proteome</keyword>
<evidence type="ECO:0000313" key="1">
    <source>
        <dbReference type="EMBL" id="KAK9932002.1"/>
    </source>
</evidence>
<dbReference type="InterPro" id="IPR051954">
    <property type="entry name" value="tRNA_methyltransferase_THADA"/>
</dbReference>
<dbReference type="Proteomes" id="UP001457282">
    <property type="component" value="Unassembled WGS sequence"/>
</dbReference>
<comment type="caution">
    <text evidence="1">The sequence shown here is derived from an EMBL/GenBank/DDBJ whole genome shotgun (WGS) entry which is preliminary data.</text>
</comment>
<dbReference type="GO" id="GO:0030488">
    <property type="term" value="P:tRNA methylation"/>
    <property type="evidence" value="ECO:0007669"/>
    <property type="project" value="TreeGrafter"/>
</dbReference>
<dbReference type="PANTHER" id="PTHR14387">
    <property type="entry name" value="THADA/DEATH RECEPTOR INTERACTING PROTEIN"/>
    <property type="match status" value="1"/>
</dbReference>
<reference evidence="1 2" key="1">
    <citation type="journal article" date="2023" name="G3 (Bethesda)">
        <title>A chromosome-length genome assembly and annotation of blackberry (Rubus argutus, cv. 'Hillquist').</title>
        <authorList>
            <person name="Bruna T."/>
            <person name="Aryal R."/>
            <person name="Dudchenko O."/>
            <person name="Sargent D.J."/>
            <person name="Mead D."/>
            <person name="Buti M."/>
            <person name="Cavallini A."/>
            <person name="Hytonen T."/>
            <person name="Andres J."/>
            <person name="Pham M."/>
            <person name="Weisz D."/>
            <person name="Mascagni F."/>
            <person name="Usai G."/>
            <person name="Natali L."/>
            <person name="Bassil N."/>
            <person name="Fernandez G.E."/>
            <person name="Lomsadze A."/>
            <person name="Armour M."/>
            <person name="Olukolu B."/>
            <person name="Poorten T."/>
            <person name="Britton C."/>
            <person name="Davik J."/>
            <person name="Ashrafi H."/>
            <person name="Aiden E.L."/>
            <person name="Borodovsky M."/>
            <person name="Worthington M."/>
        </authorList>
    </citation>
    <scope>NUCLEOTIDE SEQUENCE [LARGE SCALE GENOMIC DNA]</scope>
    <source>
        <strain evidence="1">PI 553951</strain>
    </source>
</reference>
<name>A0AAW1X5G1_RUBAR</name>
<dbReference type="PANTHER" id="PTHR14387:SF0">
    <property type="entry name" value="DUF2428 DOMAIN-CONTAINING PROTEIN"/>
    <property type="match status" value="1"/>
</dbReference>
<proteinExistence type="predicted"/>